<dbReference type="Gene3D" id="1.10.287.470">
    <property type="entry name" value="Helix hairpin bin"/>
    <property type="match status" value="1"/>
</dbReference>
<organism evidence="5 6">
    <name type="scientific">Gloeobacter violaceus (strain ATCC 29082 / PCC 7421)</name>
    <dbReference type="NCBI Taxonomy" id="251221"/>
    <lineage>
        <taxon>Bacteria</taxon>
        <taxon>Bacillati</taxon>
        <taxon>Cyanobacteriota</taxon>
        <taxon>Cyanophyceae</taxon>
        <taxon>Gloeobacterales</taxon>
        <taxon>Gloeobacteraceae</taxon>
        <taxon>Gloeobacter</taxon>
    </lineage>
</organism>
<feature type="transmembrane region" description="Helical" evidence="4">
    <location>
        <begin position="45"/>
        <end position="64"/>
    </location>
</feature>
<dbReference type="InterPro" id="IPR014315">
    <property type="entry name" value="ABC_heterocyst_DevB"/>
</dbReference>
<proteinExistence type="predicted"/>
<evidence type="ECO:0000313" key="6">
    <source>
        <dbReference type="Proteomes" id="UP000000557"/>
    </source>
</evidence>
<dbReference type="Gene3D" id="2.40.50.100">
    <property type="match status" value="1"/>
</dbReference>
<evidence type="ECO:0000256" key="2">
    <source>
        <dbReference type="ARBA" id="ARBA00023054"/>
    </source>
</evidence>
<dbReference type="EMBL" id="BA000045">
    <property type="protein sequence ID" value="BAC88428.1"/>
    <property type="molecule type" value="Genomic_DNA"/>
</dbReference>
<dbReference type="HOGENOM" id="CLU_031364_1_0_3"/>
<keyword evidence="2 3" id="KW-0175">Coiled coil</keyword>
<dbReference type="OrthoDB" id="264111at2"/>
<dbReference type="NCBIfam" id="TIGR02971">
    <property type="entry name" value="heterocyst_DevB"/>
    <property type="match status" value="1"/>
</dbReference>
<dbReference type="GO" id="GO:0030313">
    <property type="term" value="C:cell envelope"/>
    <property type="evidence" value="ECO:0007669"/>
    <property type="project" value="UniProtKB-SubCell"/>
</dbReference>
<dbReference type="eggNOG" id="COG0845">
    <property type="taxonomic scope" value="Bacteria"/>
</dbReference>
<accession>Q7NNC4</accession>
<gene>
    <name evidence="5" type="ordered locus">gll0487</name>
</gene>
<name>Q7NNC4_GLOVI</name>
<dbReference type="STRING" id="251221.gene:10757959"/>
<sequence length="389" mass="41755">MDVHSPDIAPSAIETASMQTQKPLIDAPEVPQAPAPKRQPSRRKAIWLVGIPLTLLAIGGAIGIRQSLQPEPAPAIRPQVPTPPQAVTSLGRLEPEGEVISLSAPTFLEGARVAQVRVEEGQPVRRGQVVAVLDRRDRLAAALAQASRQVEVAETRLAQVQAGAKAGDLGAQRSAIARLAAEMRIAQRELQRFEALYDTGAISASQLDDKRLVVETLNGQLQQARSALVAIAEVRPTDLRAAAAEIAAARAAEARARAELDTAYVRALQEGRILKIRTRAGEMVSGEPIAEMGRTERMEAVAEVYEDDLSRLRVGQKATVRSLNGAFSGRLRGTVYRIVPLIGKKDVLDTDPAADVDARVAEVRIRLDAADSRRVADLTNLKVEVAIDG</sequence>
<dbReference type="PATRIC" id="fig|251221.4.peg.494"/>
<comment type="subcellular location">
    <subcellularLocation>
        <location evidence="1">Cell envelope</location>
    </subcellularLocation>
</comment>
<dbReference type="SUPFAM" id="SSF111369">
    <property type="entry name" value="HlyD-like secretion proteins"/>
    <property type="match status" value="1"/>
</dbReference>
<evidence type="ECO:0000256" key="3">
    <source>
        <dbReference type="SAM" id="Coils"/>
    </source>
</evidence>
<evidence type="ECO:0000256" key="4">
    <source>
        <dbReference type="SAM" id="Phobius"/>
    </source>
</evidence>
<reference evidence="5 6" key="1">
    <citation type="journal article" date="2003" name="DNA Res.">
        <title>Complete genome structure of Gloeobacter violaceus PCC 7421, a cyanobacterium that lacks thylakoids.</title>
        <authorList>
            <person name="Nakamura Y."/>
            <person name="Kaneko T."/>
            <person name="Sato S."/>
            <person name="Mimuro M."/>
            <person name="Miyashita H."/>
            <person name="Tsuchiya T."/>
            <person name="Sasamoto S."/>
            <person name="Watanabe A."/>
            <person name="Kawashima K."/>
            <person name="Kishida Y."/>
            <person name="Kiyokawa C."/>
            <person name="Kohara M."/>
            <person name="Matsumoto M."/>
            <person name="Matsuno A."/>
            <person name="Nakazaki N."/>
            <person name="Shimpo S."/>
            <person name="Takeuchi C."/>
            <person name="Yamada M."/>
            <person name="Tabata S."/>
        </authorList>
    </citation>
    <scope>NUCLEOTIDE SEQUENCE [LARGE SCALE GENOMIC DNA]</scope>
    <source>
        <strain evidence="6">ATCC 29082 / PCC 7421</strain>
    </source>
</reference>
<dbReference type="InterPro" id="IPR050465">
    <property type="entry name" value="UPF0194_transport"/>
</dbReference>
<keyword evidence="4" id="KW-1133">Transmembrane helix</keyword>
<dbReference type="AlphaFoldDB" id="Q7NNC4"/>
<dbReference type="KEGG" id="gvi:gll0487"/>
<dbReference type="EnsemblBacteria" id="BAC88428">
    <property type="protein sequence ID" value="BAC88428"/>
    <property type="gene ID" value="BAC88428"/>
</dbReference>
<feature type="coiled-coil region" evidence="3">
    <location>
        <begin position="136"/>
        <end position="196"/>
    </location>
</feature>
<dbReference type="Gene3D" id="2.40.30.170">
    <property type="match status" value="1"/>
</dbReference>
<keyword evidence="6" id="KW-1185">Reference proteome</keyword>
<keyword evidence="4" id="KW-0472">Membrane</keyword>
<keyword evidence="4" id="KW-0812">Transmembrane</keyword>
<dbReference type="InParanoid" id="Q7NNC4"/>
<evidence type="ECO:0000256" key="1">
    <source>
        <dbReference type="ARBA" id="ARBA00004196"/>
    </source>
</evidence>
<protein>
    <submittedName>
        <fullName evidence="5">Gll0487 protein</fullName>
    </submittedName>
</protein>
<reference evidence="5 6" key="2">
    <citation type="journal article" date="2003" name="DNA Res.">
        <title>Complete genome structure of Gloeobacter violaceus PCC 7421, a cyanobacterium that lacks thylakoids (supplement).</title>
        <authorList>
            <person name="Nakamura Y."/>
            <person name="Kaneko T."/>
            <person name="Sato S."/>
            <person name="Mimuro M."/>
            <person name="Miyashita H."/>
            <person name="Tsuchiya T."/>
            <person name="Sasamoto S."/>
            <person name="Watanabe A."/>
            <person name="Kawashima K."/>
            <person name="Kishida Y."/>
            <person name="Kiyokawa C."/>
            <person name="Kohara M."/>
            <person name="Matsumoto M."/>
            <person name="Matsuno A."/>
            <person name="Nakazaki N."/>
            <person name="Shimpo S."/>
            <person name="Takeuchi C."/>
            <person name="Yamada M."/>
            <person name="Tabata S."/>
        </authorList>
    </citation>
    <scope>NUCLEOTIDE SEQUENCE [LARGE SCALE GENOMIC DNA]</scope>
    <source>
        <strain evidence="6">ATCC 29082 / PCC 7421</strain>
    </source>
</reference>
<dbReference type="PANTHER" id="PTHR32347:SF27">
    <property type="entry name" value="RND EFFLUX PUMP MEMBRANE FUSION PROTEIN BARREL-SANDWICH DOMAIN-CONTAINING PROTEIN"/>
    <property type="match status" value="1"/>
</dbReference>
<dbReference type="Proteomes" id="UP000000557">
    <property type="component" value="Chromosome"/>
</dbReference>
<evidence type="ECO:0000313" key="5">
    <source>
        <dbReference type="EMBL" id="BAC88428.1"/>
    </source>
</evidence>
<dbReference type="PANTHER" id="PTHR32347">
    <property type="entry name" value="EFFLUX SYSTEM COMPONENT YKNX-RELATED"/>
    <property type="match status" value="1"/>
</dbReference>
<dbReference type="PhylomeDB" id="Q7NNC4"/>